<gene>
    <name evidence="2" type="ORF">ABH15_01570</name>
</gene>
<keyword evidence="3" id="KW-1185">Reference proteome</keyword>
<evidence type="ECO:0008006" key="4">
    <source>
        <dbReference type="Google" id="ProtNLM"/>
    </source>
</evidence>
<dbReference type="InterPro" id="IPR014229">
    <property type="entry name" value="Spore_YtfJ"/>
</dbReference>
<feature type="region of interest" description="Disordered" evidence="1">
    <location>
        <begin position="122"/>
        <end position="145"/>
    </location>
</feature>
<dbReference type="Proteomes" id="UP000290932">
    <property type="component" value="Unassembled WGS sequence"/>
</dbReference>
<dbReference type="EMBL" id="LHQS01000001">
    <property type="protein sequence ID" value="RXE56870.1"/>
    <property type="molecule type" value="Genomic_DNA"/>
</dbReference>
<evidence type="ECO:0000256" key="1">
    <source>
        <dbReference type="SAM" id="MobiDB-lite"/>
    </source>
</evidence>
<dbReference type="Pfam" id="PF09579">
    <property type="entry name" value="Spore_YtfJ"/>
    <property type="match status" value="1"/>
</dbReference>
<proteinExistence type="predicted"/>
<feature type="region of interest" description="Disordered" evidence="1">
    <location>
        <begin position="42"/>
        <end position="64"/>
    </location>
</feature>
<name>A0A498H4F7_9EURY</name>
<dbReference type="PANTHER" id="PTHR39162">
    <property type="entry name" value="GLL3345 PROTEIN"/>
    <property type="match status" value="1"/>
</dbReference>
<accession>A0A498H4F7</accession>
<organism evidence="2 3">
    <name type="scientific">Methanoculleus taiwanensis</name>
    <dbReference type="NCBI Taxonomy" id="1550565"/>
    <lineage>
        <taxon>Archaea</taxon>
        <taxon>Methanobacteriati</taxon>
        <taxon>Methanobacteriota</taxon>
        <taxon>Stenosarchaea group</taxon>
        <taxon>Methanomicrobia</taxon>
        <taxon>Methanomicrobiales</taxon>
        <taxon>Methanomicrobiaceae</taxon>
        <taxon>Methanoculleus</taxon>
    </lineage>
</organism>
<dbReference type="PANTHER" id="PTHR39162:SF1">
    <property type="entry name" value="SPORULATION PROTEIN YTFJ"/>
    <property type="match status" value="1"/>
</dbReference>
<protein>
    <recommendedName>
        <fullName evidence="4">Sporulation protein</fullName>
    </recommendedName>
</protein>
<comment type="caution">
    <text evidence="2">The sequence shown here is derived from an EMBL/GenBank/DDBJ whole genome shotgun (WGS) entry which is preliminary data.</text>
</comment>
<evidence type="ECO:0000313" key="2">
    <source>
        <dbReference type="EMBL" id="RXE56870.1"/>
    </source>
</evidence>
<reference evidence="2 3" key="1">
    <citation type="journal article" date="2015" name="Int. J. Syst. Evol. Microbiol.">
        <title>Methanoculleus taiwanensis sp. nov., a methanogen isolated from deep marine sediment at the deformation front area near Taiwan.</title>
        <authorList>
            <person name="Weng C.Y."/>
            <person name="Chen S.C."/>
            <person name="Lai M.C."/>
            <person name="Wu S.Y."/>
            <person name="Lin S."/>
            <person name="Yang T.F."/>
            <person name="Chen P.C."/>
        </authorList>
    </citation>
    <scope>NUCLEOTIDE SEQUENCE [LARGE SCALE GENOMIC DNA]</scope>
    <source>
        <strain evidence="2 3">CYW4</strain>
    </source>
</reference>
<sequence length="145" mass="14814">MLQLTVDQLGKMLCASTVIGAPIEAGDRVILPVAEFGFGFGAGEGSGGRTETEKSGGAGTGGGGSVSVVALVIINRGVIGPEGVQVISLKKKSELAEVITSLGETVGPHIGRAMEKGSEMMMKRQKESQSAGEPKDIQVKCEGEL</sequence>
<evidence type="ECO:0000313" key="3">
    <source>
        <dbReference type="Proteomes" id="UP000290932"/>
    </source>
</evidence>
<dbReference type="OrthoDB" id="117747at2157"/>
<dbReference type="AlphaFoldDB" id="A0A498H4F7"/>